<protein>
    <recommendedName>
        <fullName evidence="3">Phosphoadenosine phosphosulfate reductase family protein</fullName>
    </recommendedName>
</protein>
<dbReference type="EMBL" id="WBMT01000009">
    <property type="protein sequence ID" value="KAB2347545.1"/>
    <property type="molecule type" value="Genomic_DNA"/>
</dbReference>
<dbReference type="Proteomes" id="UP000468735">
    <property type="component" value="Unassembled WGS sequence"/>
</dbReference>
<dbReference type="InterPro" id="IPR014729">
    <property type="entry name" value="Rossmann-like_a/b/a_fold"/>
</dbReference>
<accession>A0A6H9YKH9</accession>
<proteinExistence type="predicted"/>
<organism evidence="1 2">
    <name type="scientific">Actinomadura rudentiformis</name>
    <dbReference type="NCBI Taxonomy" id="359158"/>
    <lineage>
        <taxon>Bacteria</taxon>
        <taxon>Bacillati</taxon>
        <taxon>Actinomycetota</taxon>
        <taxon>Actinomycetes</taxon>
        <taxon>Streptosporangiales</taxon>
        <taxon>Thermomonosporaceae</taxon>
        <taxon>Actinomadura</taxon>
    </lineage>
</organism>
<comment type="caution">
    <text evidence="1">The sequence shown here is derived from an EMBL/GenBank/DDBJ whole genome shotgun (WGS) entry which is preliminary data.</text>
</comment>
<reference evidence="1 2" key="1">
    <citation type="submission" date="2019-09" db="EMBL/GenBank/DDBJ databases">
        <title>Actinomadura physcomitrii sp. nov., a novel actinomycete isolated from moss [Physcomitrium sphaericum (Ludw) Fuernr].</title>
        <authorList>
            <person name="Zhuang X."/>
            <person name="Liu C."/>
        </authorList>
    </citation>
    <scope>NUCLEOTIDE SEQUENCE [LARGE SCALE GENOMIC DNA]</scope>
    <source>
        <strain evidence="1 2">HMC1</strain>
    </source>
</reference>
<keyword evidence="2" id="KW-1185">Reference proteome</keyword>
<evidence type="ECO:0000313" key="1">
    <source>
        <dbReference type="EMBL" id="KAB2347545.1"/>
    </source>
</evidence>
<name>A0A6H9YKH9_9ACTN</name>
<sequence>MLSLGAGVQSTALYLLACEGRIGRFDAAIFADTGWETRATQTHLARLKAVGGDIPIHDVSQGNIRSDALDPDRDFVSMPVFYITDEGQSGMGQRQCTNKYKLRPIKREVRRLLGYPHPARIPAHVYADVAVGFSKDEIGRVGGSGRRYLNNVHPLLDLDGSADGGQGWTRKDCERYLRSQGWTEVSKSACVGCPLHGPAQWRTLRDNDPGGWADAIAFDKAIRHARPGRPGRQQFLHRSLLPLDEAPIDRVSRREWQDRQVDLLDVIADEAAESGDLDGCGPWMCRSGQAVSR</sequence>
<gene>
    <name evidence="1" type="ORF">F8566_20035</name>
</gene>
<dbReference type="AlphaFoldDB" id="A0A6H9YKH9"/>
<evidence type="ECO:0000313" key="2">
    <source>
        <dbReference type="Proteomes" id="UP000468735"/>
    </source>
</evidence>
<dbReference type="Gene3D" id="3.40.50.620">
    <property type="entry name" value="HUPs"/>
    <property type="match status" value="1"/>
</dbReference>
<evidence type="ECO:0008006" key="3">
    <source>
        <dbReference type="Google" id="ProtNLM"/>
    </source>
</evidence>
<dbReference type="OrthoDB" id="9774475at2"/>